<name>A0A2P6R537_ROSCH</name>
<protein>
    <recommendedName>
        <fullName evidence="4">Lysine ketoglutarate reductase trans-splicing-like protein</fullName>
    </recommendedName>
</protein>
<dbReference type="AlphaFoldDB" id="A0A2P6R537"/>
<evidence type="ECO:0000313" key="3">
    <source>
        <dbReference type="Proteomes" id="UP000238479"/>
    </source>
</evidence>
<keyword evidence="1" id="KW-1133">Transmembrane helix</keyword>
<reference evidence="2 3" key="1">
    <citation type="journal article" date="2018" name="Nat. Genet.">
        <title>The Rosa genome provides new insights in the design of modern roses.</title>
        <authorList>
            <person name="Bendahmane M."/>
        </authorList>
    </citation>
    <scope>NUCLEOTIDE SEQUENCE [LARGE SCALE GENOMIC DNA]</scope>
    <source>
        <strain evidence="3">cv. Old Blush</strain>
    </source>
</reference>
<keyword evidence="1" id="KW-0812">Transmembrane</keyword>
<dbReference type="Pfam" id="PF05212">
    <property type="entry name" value="DUF707"/>
    <property type="match status" value="1"/>
</dbReference>
<dbReference type="PANTHER" id="PTHR31210">
    <property type="entry name" value="OS06G0731900 PROTEIN"/>
    <property type="match status" value="1"/>
</dbReference>
<dbReference type="STRING" id="74649.A0A2P6R537"/>
<evidence type="ECO:0000256" key="1">
    <source>
        <dbReference type="SAM" id="Phobius"/>
    </source>
</evidence>
<dbReference type="InterPro" id="IPR007877">
    <property type="entry name" value="DUF707"/>
</dbReference>
<sequence length="400" mass="45857">MKPPSSPISLGAKPRSGRSCICRFFPPASLMVVVVVLLGSAFMLSKFNEQSSFSTVKNSLRRINFKCKSHRRPYGSEPLPRGIVSQTSNLEMQPLWRTPNTPPSKLYQKSANSSISLLAMAVGIKQKDLVGKMVKKFLSSGFVVMLFHYDGNVDEWKQFQWNDLVIHVSAVNQTKWWFAKRFLHPDIVAQYSYIFLWDEDLGVDNFNPQRYVSIVRKEGLEISQPALDFSQSEVHHQITARVKGSTVHRRTYKPNANGTGCDEHSKAPPCTGWIELMAPVFSRAAWRCVWYMIQNNLIHAWGLDMQLGYCAQASSLMYLHGNRMKKIGVVDAEYIIHYGRPTLGGPDENEKLPQSIAKDHRVDVRRESYNEMKIFRRKWERAAKNDECWIDPYPVNSSRH</sequence>
<evidence type="ECO:0000313" key="2">
    <source>
        <dbReference type="EMBL" id="PRQ41543.1"/>
    </source>
</evidence>
<dbReference type="Gramene" id="PRQ41543">
    <property type="protein sequence ID" value="PRQ41543"/>
    <property type="gene ID" value="RchiOBHm_Chr3g0447981"/>
</dbReference>
<organism evidence="2 3">
    <name type="scientific">Rosa chinensis</name>
    <name type="common">China rose</name>
    <dbReference type="NCBI Taxonomy" id="74649"/>
    <lineage>
        <taxon>Eukaryota</taxon>
        <taxon>Viridiplantae</taxon>
        <taxon>Streptophyta</taxon>
        <taxon>Embryophyta</taxon>
        <taxon>Tracheophyta</taxon>
        <taxon>Spermatophyta</taxon>
        <taxon>Magnoliopsida</taxon>
        <taxon>eudicotyledons</taxon>
        <taxon>Gunneridae</taxon>
        <taxon>Pentapetalae</taxon>
        <taxon>rosids</taxon>
        <taxon>fabids</taxon>
        <taxon>Rosales</taxon>
        <taxon>Rosaceae</taxon>
        <taxon>Rosoideae</taxon>
        <taxon>Rosoideae incertae sedis</taxon>
        <taxon>Rosa</taxon>
    </lineage>
</organism>
<evidence type="ECO:0008006" key="4">
    <source>
        <dbReference type="Google" id="ProtNLM"/>
    </source>
</evidence>
<accession>A0A2P6R537</accession>
<dbReference type="OMA" id="NDTCKNQ"/>
<comment type="caution">
    <text evidence="2">The sequence shown here is derived from an EMBL/GenBank/DDBJ whole genome shotgun (WGS) entry which is preliminary data.</text>
</comment>
<dbReference type="Proteomes" id="UP000238479">
    <property type="component" value="Chromosome 3"/>
</dbReference>
<dbReference type="PANTHER" id="PTHR31210:SF74">
    <property type="entry name" value="LYSINE KETOGLUTARATE REDUCTASE TRANS-SPLICING-LIKE PROTEIN"/>
    <property type="match status" value="1"/>
</dbReference>
<gene>
    <name evidence="2" type="ORF">RchiOBHm_Chr3g0447981</name>
</gene>
<keyword evidence="1" id="KW-0472">Membrane</keyword>
<dbReference type="EMBL" id="PDCK01000041">
    <property type="protein sequence ID" value="PRQ41543.1"/>
    <property type="molecule type" value="Genomic_DNA"/>
</dbReference>
<proteinExistence type="predicted"/>
<feature type="transmembrane region" description="Helical" evidence="1">
    <location>
        <begin position="21"/>
        <end position="44"/>
    </location>
</feature>
<keyword evidence="3" id="KW-1185">Reference proteome</keyword>